<dbReference type="EMBL" id="FTNT01000016">
    <property type="protein sequence ID" value="SIS23364.1"/>
    <property type="molecule type" value="Genomic_DNA"/>
</dbReference>
<dbReference type="AlphaFoldDB" id="A0A1N7HER0"/>
<protein>
    <submittedName>
        <fullName evidence="2">Uncharacterized protein</fullName>
    </submittedName>
</protein>
<evidence type="ECO:0000256" key="1">
    <source>
        <dbReference type="SAM" id="MobiDB-lite"/>
    </source>
</evidence>
<accession>A0A1N7HER0</accession>
<keyword evidence="3" id="KW-1185">Reference proteome</keyword>
<sequence>MLSRDLAAYEVPSADPELREPTVAPTPGLEVATARAEGVLIGLNDGSVLASEFARLLEAVRAAGNAETSTQYRAS</sequence>
<evidence type="ECO:0000313" key="3">
    <source>
        <dbReference type="Proteomes" id="UP000186218"/>
    </source>
</evidence>
<reference evidence="2 3" key="1">
    <citation type="submission" date="2017-01" db="EMBL/GenBank/DDBJ databases">
        <authorList>
            <person name="Mah S.A."/>
            <person name="Swanson W.J."/>
            <person name="Moy G.W."/>
            <person name="Vacquier V.D."/>
        </authorList>
    </citation>
    <scope>NUCLEOTIDE SEQUENCE [LARGE SCALE GENOMIC DNA]</scope>
    <source>
        <strain evidence="2 3">CPCC 203464</strain>
    </source>
</reference>
<feature type="region of interest" description="Disordered" evidence="1">
    <location>
        <begin position="1"/>
        <end position="24"/>
    </location>
</feature>
<dbReference type="Proteomes" id="UP000186218">
    <property type="component" value="Unassembled WGS sequence"/>
</dbReference>
<name>A0A1N7HER0_9NOCA</name>
<proteinExistence type="predicted"/>
<organism evidence="2 3">
    <name type="scientific">Williamsia sterculiae</name>
    <dbReference type="NCBI Taxonomy" id="1344003"/>
    <lineage>
        <taxon>Bacteria</taxon>
        <taxon>Bacillati</taxon>
        <taxon>Actinomycetota</taxon>
        <taxon>Actinomycetes</taxon>
        <taxon>Mycobacteriales</taxon>
        <taxon>Nocardiaceae</taxon>
        <taxon>Williamsia</taxon>
    </lineage>
</organism>
<gene>
    <name evidence="2" type="ORF">SAMN05445060_4104</name>
</gene>
<evidence type="ECO:0000313" key="2">
    <source>
        <dbReference type="EMBL" id="SIS23364.1"/>
    </source>
</evidence>